<gene>
    <name evidence="1" type="ORF">OKA104_LOCUS54371</name>
</gene>
<evidence type="ECO:0000313" key="1">
    <source>
        <dbReference type="EMBL" id="CAF4455013.1"/>
    </source>
</evidence>
<evidence type="ECO:0000313" key="2">
    <source>
        <dbReference type="Proteomes" id="UP000663881"/>
    </source>
</evidence>
<sequence length="82" mass="9668">SFSRTSLANQCEECSIKVQNRDCIVILIKNMPNLRALYVHGEKETFTDENIKLIQWLKVNLSSKYLITEHPYFPNAIRIWIQ</sequence>
<dbReference type="EMBL" id="CAJOAY010036083">
    <property type="protein sequence ID" value="CAF4455013.1"/>
    <property type="molecule type" value="Genomic_DNA"/>
</dbReference>
<reference evidence="1" key="1">
    <citation type="submission" date="2021-02" db="EMBL/GenBank/DDBJ databases">
        <authorList>
            <person name="Nowell W R."/>
        </authorList>
    </citation>
    <scope>NUCLEOTIDE SEQUENCE</scope>
</reference>
<proteinExistence type="predicted"/>
<comment type="caution">
    <text evidence="1">The sequence shown here is derived from an EMBL/GenBank/DDBJ whole genome shotgun (WGS) entry which is preliminary data.</text>
</comment>
<organism evidence="1 2">
    <name type="scientific">Adineta steineri</name>
    <dbReference type="NCBI Taxonomy" id="433720"/>
    <lineage>
        <taxon>Eukaryota</taxon>
        <taxon>Metazoa</taxon>
        <taxon>Spiralia</taxon>
        <taxon>Gnathifera</taxon>
        <taxon>Rotifera</taxon>
        <taxon>Eurotatoria</taxon>
        <taxon>Bdelloidea</taxon>
        <taxon>Adinetida</taxon>
        <taxon>Adinetidae</taxon>
        <taxon>Adineta</taxon>
    </lineage>
</organism>
<dbReference type="AlphaFoldDB" id="A0A820SJ89"/>
<feature type="non-terminal residue" evidence="1">
    <location>
        <position position="1"/>
    </location>
</feature>
<protein>
    <submittedName>
        <fullName evidence="1">Uncharacterized protein</fullName>
    </submittedName>
</protein>
<dbReference type="Proteomes" id="UP000663881">
    <property type="component" value="Unassembled WGS sequence"/>
</dbReference>
<name>A0A820SJ89_9BILA</name>
<accession>A0A820SJ89</accession>